<proteinExistence type="predicted"/>
<accession>A0A512N349</accession>
<dbReference type="Gene3D" id="3.40.190.10">
    <property type="entry name" value="Periplasmic binding protein-like II"/>
    <property type="match status" value="2"/>
</dbReference>
<dbReference type="SUPFAM" id="SSF53850">
    <property type="entry name" value="Periplasmic binding protein-like II"/>
    <property type="match status" value="1"/>
</dbReference>
<reference evidence="3 4" key="1">
    <citation type="submission" date="2019-07" db="EMBL/GenBank/DDBJ databases">
        <title>Whole genome shotgun sequence of Reyranella soli NBRC 108950.</title>
        <authorList>
            <person name="Hosoyama A."/>
            <person name="Uohara A."/>
            <person name="Ohji S."/>
            <person name="Ichikawa N."/>
        </authorList>
    </citation>
    <scope>NUCLEOTIDE SEQUENCE [LARGE SCALE GENOMIC DNA]</scope>
    <source>
        <strain evidence="3 4">NBRC 108950</strain>
    </source>
</reference>
<name>A0A512N349_9HYPH</name>
<feature type="signal peptide" evidence="2">
    <location>
        <begin position="1"/>
        <end position="25"/>
    </location>
</feature>
<dbReference type="Pfam" id="PF13343">
    <property type="entry name" value="SBP_bac_6"/>
    <property type="match status" value="1"/>
</dbReference>
<dbReference type="PIRSF" id="PIRSF002825">
    <property type="entry name" value="CfbpA"/>
    <property type="match status" value="1"/>
</dbReference>
<dbReference type="AlphaFoldDB" id="A0A512N349"/>
<keyword evidence="1 2" id="KW-0732">Signal</keyword>
<evidence type="ECO:0000256" key="2">
    <source>
        <dbReference type="SAM" id="SignalP"/>
    </source>
</evidence>
<dbReference type="EMBL" id="BKAJ01000008">
    <property type="protein sequence ID" value="GEP53383.1"/>
    <property type="molecule type" value="Genomic_DNA"/>
</dbReference>
<evidence type="ECO:0000313" key="4">
    <source>
        <dbReference type="Proteomes" id="UP000321058"/>
    </source>
</evidence>
<dbReference type="PANTHER" id="PTHR30006">
    <property type="entry name" value="THIAMINE-BINDING PERIPLASMIC PROTEIN-RELATED"/>
    <property type="match status" value="1"/>
</dbReference>
<sequence length="342" mass="37444">MKRLAGLAPIAVLVAVLAFAPAAHADIKDLEEGAKKEGELTWYVAHYTSEGAEDLGRGFTEMYGVKVNVVRTTAQVAYQRLLQDIKNNQTICDVFSSTDVGHYVRLAAEGRFEKYMPETESKIAPTFRNFDPAGFYHTTSAGLVVLTYNSAKVKAEEAPKKWQDLLDMKWKGKVSIGHPGFSGYVGTWVLTMKNLYGWSYFDKLEKNKPQIGRSINDTVTALNAGERQVAAGADGSTLFSASRGNPLAVSYPTDGSVLIIAPSAIMKGTKHPNAAKLFMEYLYSVEAAKINAKHFAIPLRPEVPSPPGAKPISEIKTIRPTVAEIDKGVPEVIEQWRDTFGN</sequence>
<keyword evidence="4" id="KW-1185">Reference proteome</keyword>
<gene>
    <name evidence="3" type="ORF">RSO01_05490</name>
</gene>
<protein>
    <submittedName>
        <fullName evidence="3">ABC transporter substrate-binding protein</fullName>
    </submittedName>
</protein>
<comment type="caution">
    <text evidence="3">The sequence shown here is derived from an EMBL/GenBank/DDBJ whole genome shotgun (WGS) entry which is preliminary data.</text>
</comment>
<dbReference type="Proteomes" id="UP000321058">
    <property type="component" value="Unassembled WGS sequence"/>
</dbReference>
<dbReference type="RefSeq" id="WP_170302809.1">
    <property type="nucleotide sequence ID" value="NZ_BKAJ01000008.1"/>
</dbReference>
<organism evidence="3 4">
    <name type="scientific">Reyranella soli</name>
    <dbReference type="NCBI Taxonomy" id="1230389"/>
    <lineage>
        <taxon>Bacteria</taxon>
        <taxon>Pseudomonadati</taxon>
        <taxon>Pseudomonadota</taxon>
        <taxon>Alphaproteobacteria</taxon>
        <taxon>Hyphomicrobiales</taxon>
        <taxon>Reyranellaceae</taxon>
        <taxon>Reyranella</taxon>
    </lineage>
</organism>
<evidence type="ECO:0000256" key="1">
    <source>
        <dbReference type="ARBA" id="ARBA00022729"/>
    </source>
</evidence>
<evidence type="ECO:0000313" key="3">
    <source>
        <dbReference type="EMBL" id="GEP53383.1"/>
    </source>
</evidence>
<dbReference type="InterPro" id="IPR026045">
    <property type="entry name" value="Ferric-bd"/>
</dbReference>
<feature type="chain" id="PRO_5022196387" evidence="2">
    <location>
        <begin position="26"/>
        <end position="342"/>
    </location>
</feature>